<evidence type="ECO:0000256" key="1">
    <source>
        <dbReference type="ARBA" id="ARBA00022457"/>
    </source>
</evidence>
<evidence type="ECO:0000313" key="4">
    <source>
        <dbReference type="EMBL" id="SFH79048.1"/>
    </source>
</evidence>
<comment type="caution">
    <text evidence="4">The sequence shown here is derived from an EMBL/GenBank/DDBJ whole genome shotgun (WGS) entry which is preliminary data.</text>
</comment>
<sequence>MNVKQMTNTMLKQKAESFGQMLYHCAKAQPKRKFHALYDKIYRPDILKTAWLKVKANKGSAGVDRLTFDYIQDEIGENNFLNSLYLKLKNQTYQPQPVKRVWIPKGNSKDMRPLGIPTIEDRVVQQATKMVIEPIFETMFKDSSYGFRPNRNAHQAMKAIRKASQKSYWVVDIDIKGYFDNIHHDKLMKLVKQRVSDRRVLKLIRQWLKVGVLDEKELKPSFLGSPQGGVISPLLANIYLNYLDTIWEKRYASLGTLVRYADDMVILCHTKKDAIQSIQILKAVFQKLELEMNLDKSRLVNIWDDKGGFDFLGFHNRKFPKRKKNGQVMYFLEHIPKKGAMKKMRQTFKDYISPRSKLVCNTMDLIDGINRKVVGMRNYYRISPIATRWLNRIDWYILELLTLHYNKRRNNKNKRSNLSIVREMTKYRLKKLSVV</sequence>
<evidence type="ECO:0000313" key="5">
    <source>
        <dbReference type="Proteomes" id="UP000195947"/>
    </source>
</evidence>
<organism evidence="4 6">
    <name type="scientific">Trichococcus flocculiformis</name>
    <dbReference type="NCBI Taxonomy" id="82803"/>
    <lineage>
        <taxon>Bacteria</taxon>
        <taxon>Bacillati</taxon>
        <taxon>Bacillota</taxon>
        <taxon>Bacilli</taxon>
        <taxon>Lactobacillales</taxon>
        <taxon>Carnobacteriaceae</taxon>
        <taxon>Trichococcus</taxon>
    </lineage>
</organism>
<feature type="domain" description="Reverse transcriptase" evidence="2">
    <location>
        <begin position="84"/>
        <end position="316"/>
    </location>
</feature>
<evidence type="ECO:0000313" key="6">
    <source>
        <dbReference type="Proteomes" id="UP000199686"/>
    </source>
</evidence>
<dbReference type="InterPro" id="IPR051083">
    <property type="entry name" value="GrpII_Intron_Splice-Mob/Def"/>
</dbReference>
<dbReference type="InterPro" id="IPR043502">
    <property type="entry name" value="DNA/RNA_pol_sf"/>
</dbReference>
<dbReference type="InterPro" id="IPR000477">
    <property type="entry name" value="RT_dom"/>
</dbReference>
<dbReference type="Pfam" id="PF08388">
    <property type="entry name" value="GIIM"/>
    <property type="match status" value="1"/>
</dbReference>
<dbReference type="Gene3D" id="3.30.70.270">
    <property type="match status" value="1"/>
</dbReference>
<dbReference type="Proteomes" id="UP000195947">
    <property type="component" value="Unassembled WGS sequence"/>
</dbReference>
<dbReference type="InterPro" id="IPR043128">
    <property type="entry name" value="Rev_trsase/Diguanyl_cyclase"/>
</dbReference>
<dbReference type="InterPro" id="IPR030931">
    <property type="entry name" value="Group_II_RT_mat"/>
</dbReference>
<protein>
    <submittedName>
        <fullName evidence="4">Group II intron reverse transcriptase/maturase</fullName>
    </submittedName>
    <submittedName>
        <fullName evidence="3">Group ii intron maturase-specific</fullName>
    </submittedName>
</protein>
<dbReference type="PROSITE" id="PS50878">
    <property type="entry name" value="RT_POL"/>
    <property type="match status" value="1"/>
</dbReference>
<name>A0AB38BHW8_9LACT</name>
<dbReference type="PANTHER" id="PTHR34047:SF8">
    <property type="entry name" value="PROTEIN YKFC"/>
    <property type="match status" value="1"/>
</dbReference>
<dbReference type="PANTHER" id="PTHR34047">
    <property type="entry name" value="NUCLEAR INTRON MATURASE 1, MITOCHONDRIAL-RELATED"/>
    <property type="match status" value="1"/>
</dbReference>
<reference evidence="4 6" key="2">
    <citation type="submission" date="2016-10" db="EMBL/GenBank/DDBJ databases">
        <authorList>
            <person name="Varghese N."/>
            <person name="Submissions S."/>
        </authorList>
    </citation>
    <scope>NUCLEOTIDE SEQUENCE [LARGE SCALE GENOMIC DNA]</scope>
    <source>
        <strain evidence="4 6">DSM 2094</strain>
    </source>
</reference>
<evidence type="ECO:0000313" key="3">
    <source>
        <dbReference type="EMBL" id="CZQ94291.1"/>
    </source>
</evidence>
<keyword evidence="4" id="KW-0548">Nucleotidyltransferase</keyword>
<dbReference type="EMBL" id="FJMZ01000020">
    <property type="protein sequence ID" value="CZQ94291.1"/>
    <property type="molecule type" value="Genomic_DNA"/>
</dbReference>
<dbReference type="NCBIfam" id="TIGR04416">
    <property type="entry name" value="group_II_RT_mat"/>
    <property type="match status" value="1"/>
</dbReference>
<dbReference type="RefSeq" id="WP_218142784.1">
    <property type="nucleotide sequence ID" value="NZ_FJMZ01000020.1"/>
</dbReference>
<accession>A0AB38BHW8</accession>
<keyword evidence="4" id="KW-0695">RNA-directed DNA polymerase</keyword>
<dbReference type="GO" id="GO:0003964">
    <property type="term" value="F:RNA-directed DNA polymerase activity"/>
    <property type="evidence" value="ECO:0007669"/>
    <property type="project" value="UniProtKB-KW"/>
</dbReference>
<keyword evidence="4" id="KW-0808">Transferase</keyword>
<dbReference type="EMBL" id="FOQC01000015">
    <property type="protein sequence ID" value="SFH79048.1"/>
    <property type="molecule type" value="Genomic_DNA"/>
</dbReference>
<dbReference type="SUPFAM" id="SSF56672">
    <property type="entry name" value="DNA/RNA polymerases"/>
    <property type="match status" value="1"/>
</dbReference>
<evidence type="ECO:0000259" key="2">
    <source>
        <dbReference type="PROSITE" id="PS50878"/>
    </source>
</evidence>
<reference evidence="3 5" key="1">
    <citation type="submission" date="2016-02" db="EMBL/GenBank/DDBJ databases">
        <authorList>
            <person name="Strepis N."/>
        </authorList>
    </citation>
    <scope>NUCLEOTIDE SEQUENCE [LARGE SCALE GENOMIC DNA]</scope>
    <source>
        <strain evidence="3">Trichococcus flocculiformis</strain>
    </source>
</reference>
<dbReference type="CDD" id="cd01651">
    <property type="entry name" value="RT_G2_intron"/>
    <property type="match status" value="1"/>
</dbReference>
<keyword evidence="1" id="KW-0515">Mutator protein</keyword>
<proteinExistence type="predicted"/>
<gene>
    <name evidence="4" type="ORF">SAMN04488507_101535</name>
    <name evidence="3" type="ORF">TFLO_1809</name>
</gene>
<dbReference type="InterPro" id="IPR013597">
    <property type="entry name" value="Mat_intron_G2"/>
</dbReference>
<dbReference type="AlphaFoldDB" id="A0AB38BHW8"/>
<dbReference type="Pfam" id="PF00078">
    <property type="entry name" value="RVT_1"/>
    <property type="match status" value="1"/>
</dbReference>
<dbReference type="Proteomes" id="UP000199686">
    <property type="component" value="Unassembled WGS sequence"/>
</dbReference>
<keyword evidence="5" id="KW-1185">Reference proteome</keyword>